<reference evidence="1 2" key="1">
    <citation type="submission" date="2019-12" db="EMBL/GenBank/DDBJ databases">
        <authorList>
            <person name="Alioto T."/>
            <person name="Alioto T."/>
            <person name="Gomez Garrido J."/>
        </authorList>
    </citation>
    <scope>NUCLEOTIDE SEQUENCE [LARGE SCALE GENOMIC DNA]</scope>
</reference>
<protein>
    <submittedName>
        <fullName evidence="1">Uncharacterized protein</fullName>
    </submittedName>
</protein>
<dbReference type="Gramene" id="OE9A027142T2">
    <property type="protein sequence ID" value="OE9A027142C2"/>
    <property type="gene ID" value="OE9A027142"/>
</dbReference>
<sequence length="82" mass="8891">MWLGPRASKLIGMLSISSPCSSPAESRKEIEGMGRKLKGPIRPKVNHYFAHKFSVFLHSSQRPAAAPAHLHSPTANPVCSSI</sequence>
<evidence type="ECO:0000313" key="1">
    <source>
        <dbReference type="EMBL" id="CAA2956668.1"/>
    </source>
</evidence>
<proteinExistence type="predicted"/>
<dbReference type="Proteomes" id="UP000594638">
    <property type="component" value="Unassembled WGS sequence"/>
</dbReference>
<dbReference type="AlphaFoldDB" id="A0A8S0PX75"/>
<organism evidence="1 2">
    <name type="scientific">Olea europaea subsp. europaea</name>
    <dbReference type="NCBI Taxonomy" id="158383"/>
    <lineage>
        <taxon>Eukaryota</taxon>
        <taxon>Viridiplantae</taxon>
        <taxon>Streptophyta</taxon>
        <taxon>Embryophyta</taxon>
        <taxon>Tracheophyta</taxon>
        <taxon>Spermatophyta</taxon>
        <taxon>Magnoliopsida</taxon>
        <taxon>eudicotyledons</taxon>
        <taxon>Gunneridae</taxon>
        <taxon>Pentapetalae</taxon>
        <taxon>asterids</taxon>
        <taxon>lamiids</taxon>
        <taxon>Lamiales</taxon>
        <taxon>Oleaceae</taxon>
        <taxon>Oleeae</taxon>
        <taxon>Olea</taxon>
    </lineage>
</organism>
<accession>A0A8S0PX75</accession>
<dbReference type="Gramene" id="OE9A027142T1">
    <property type="protein sequence ID" value="OE9A027142C1"/>
    <property type="gene ID" value="OE9A027142"/>
</dbReference>
<gene>
    <name evidence="1" type="ORF">OLEA9_A027142</name>
</gene>
<keyword evidence="2" id="KW-1185">Reference proteome</keyword>
<dbReference type="EMBL" id="CACTIH010000194">
    <property type="protein sequence ID" value="CAA2956668.1"/>
    <property type="molecule type" value="Genomic_DNA"/>
</dbReference>
<evidence type="ECO:0000313" key="2">
    <source>
        <dbReference type="Proteomes" id="UP000594638"/>
    </source>
</evidence>
<comment type="caution">
    <text evidence="1">The sequence shown here is derived from an EMBL/GenBank/DDBJ whole genome shotgun (WGS) entry which is preliminary data.</text>
</comment>
<name>A0A8S0PX75_OLEEU</name>